<gene>
    <name evidence="2" type="ORF">H9871_06535</name>
</gene>
<name>A0A9D2A6W2_9MICC</name>
<protein>
    <submittedName>
        <fullName evidence="2">Aminotransferase class IV</fullName>
    </submittedName>
</protein>
<dbReference type="Pfam" id="PF01063">
    <property type="entry name" value="Aminotran_4"/>
    <property type="match status" value="1"/>
</dbReference>
<dbReference type="GO" id="GO:0005829">
    <property type="term" value="C:cytosol"/>
    <property type="evidence" value="ECO:0007669"/>
    <property type="project" value="TreeGrafter"/>
</dbReference>
<proteinExistence type="inferred from homology"/>
<dbReference type="PANTHER" id="PTHR42743">
    <property type="entry name" value="AMINO-ACID AMINOTRANSFERASE"/>
    <property type="match status" value="1"/>
</dbReference>
<comment type="similarity">
    <text evidence="1">Belongs to the class-IV pyridoxal-phosphate-dependent aminotransferase family.</text>
</comment>
<keyword evidence="2" id="KW-0032">Aminotransferase</keyword>
<dbReference type="EMBL" id="DXGD01000239">
    <property type="protein sequence ID" value="HIW99783.1"/>
    <property type="molecule type" value="Genomic_DNA"/>
</dbReference>
<comment type="caution">
    <text evidence="2">The sequence shown here is derived from an EMBL/GenBank/DDBJ whole genome shotgun (WGS) entry which is preliminary data.</text>
</comment>
<sequence>MAEHFRDDSTAAIAVRIDAEHPAGMLIDPLQPQLRLTDLGATRGDGVFETMYAVEGLVRKFPAHISRLHRSAEILQIGIPPAESWSAAVELGISEFATRGEVPAHLSVKLVATRGVDGEPASEDPRFSGTYWILLTPVPESSLQRRGTPISVLLLDRGYTSDVHERAPWLVLGAKTLSYAVNMAALRYAEAHGAQDVIFHSSDGQLLEGPTSTVLLMTRTAEGTARLVTPLLESGILPGTTQGAIFAAAGRAGWELGYGPLQREDLFNAEHIWLASSVRLLAPVESVDGHSIAVSSELTAQLAAFLEDDLPVRHPESS</sequence>
<dbReference type="Gene3D" id="3.20.10.10">
    <property type="entry name" value="D-amino Acid Aminotransferase, subunit A, domain 2"/>
    <property type="match status" value="1"/>
</dbReference>
<reference evidence="2" key="1">
    <citation type="journal article" date="2021" name="PeerJ">
        <title>Extensive microbial diversity within the chicken gut microbiome revealed by metagenomics and culture.</title>
        <authorList>
            <person name="Gilroy R."/>
            <person name="Ravi A."/>
            <person name="Getino M."/>
            <person name="Pursley I."/>
            <person name="Horton D.L."/>
            <person name="Alikhan N.F."/>
            <person name="Baker D."/>
            <person name="Gharbi K."/>
            <person name="Hall N."/>
            <person name="Watson M."/>
            <person name="Adriaenssens E.M."/>
            <person name="Foster-Nyarko E."/>
            <person name="Jarju S."/>
            <person name="Secka A."/>
            <person name="Antonio M."/>
            <person name="Oren A."/>
            <person name="Chaudhuri R.R."/>
            <person name="La Ragione R."/>
            <person name="Hildebrand F."/>
            <person name="Pallen M.J."/>
        </authorList>
    </citation>
    <scope>NUCLEOTIDE SEQUENCE</scope>
    <source>
        <strain evidence="2">ChiHejej3B27-3195</strain>
    </source>
</reference>
<dbReference type="GO" id="GO:0046394">
    <property type="term" value="P:carboxylic acid biosynthetic process"/>
    <property type="evidence" value="ECO:0007669"/>
    <property type="project" value="UniProtKB-ARBA"/>
</dbReference>
<dbReference type="GO" id="GO:0008483">
    <property type="term" value="F:transaminase activity"/>
    <property type="evidence" value="ECO:0007669"/>
    <property type="project" value="UniProtKB-KW"/>
</dbReference>
<dbReference type="CDD" id="cd00449">
    <property type="entry name" value="PLPDE_IV"/>
    <property type="match status" value="1"/>
</dbReference>
<organism evidence="2 3">
    <name type="scientific">Candidatus Nesterenkonia stercoripullorum</name>
    <dbReference type="NCBI Taxonomy" id="2838701"/>
    <lineage>
        <taxon>Bacteria</taxon>
        <taxon>Bacillati</taxon>
        <taxon>Actinomycetota</taxon>
        <taxon>Actinomycetes</taxon>
        <taxon>Micrococcales</taxon>
        <taxon>Micrococcaceae</taxon>
        <taxon>Nesterenkonia</taxon>
    </lineage>
</organism>
<dbReference type="InterPro" id="IPR043131">
    <property type="entry name" value="BCAT-like_N"/>
</dbReference>
<evidence type="ECO:0000313" key="2">
    <source>
        <dbReference type="EMBL" id="HIW99783.1"/>
    </source>
</evidence>
<dbReference type="Proteomes" id="UP000824151">
    <property type="component" value="Unassembled WGS sequence"/>
</dbReference>
<dbReference type="SUPFAM" id="SSF56752">
    <property type="entry name" value="D-aminoacid aminotransferase-like PLP-dependent enzymes"/>
    <property type="match status" value="1"/>
</dbReference>
<reference evidence="2" key="2">
    <citation type="submission" date="2021-04" db="EMBL/GenBank/DDBJ databases">
        <authorList>
            <person name="Gilroy R."/>
        </authorList>
    </citation>
    <scope>NUCLEOTIDE SEQUENCE</scope>
    <source>
        <strain evidence="2">ChiHejej3B27-3195</strain>
    </source>
</reference>
<dbReference type="InterPro" id="IPR050571">
    <property type="entry name" value="Class-IV_PLP-Dep_Aminotrnsfr"/>
</dbReference>
<dbReference type="PANTHER" id="PTHR42743:SF11">
    <property type="entry name" value="AMINODEOXYCHORISMATE LYASE"/>
    <property type="match status" value="1"/>
</dbReference>
<evidence type="ECO:0000313" key="3">
    <source>
        <dbReference type="Proteomes" id="UP000824151"/>
    </source>
</evidence>
<dbReference type="Gene3D" id="3.30.470.10">
    <property type="match status" value="1"/>
</dbReference>
<dbReference type="InterPro" id="IPR036038">
    <property type="entry name" value="Aminotransferase-like"/>
</dbReference>
<accession>A0A9D2A6W2</accession>
<keyword evidence="2" id="KW-0808">Transferase</keyword>
<dbReference type="InterPro" id="IPR043132">
    <property type="entry name" value="BCAT-like_C"/>
</dbReference>
<dbReference type="AlphaFoldDB" id="A0A9D2A6W2"/>
<evidence type="ECO:0000256" key="1">
    <source>
        <dbReference type="ARBA" id="ARBA00009320"/>
    </source>
</evidence>
<dbReference type="InterPro" id="IPR001544">
    <property type="entry name" value="Aminotrans_IV"/>
</dbReference>